<dbReference type="Pfam" id="PF00702">
    <property type="entry name" value="Hydrolase"/>
    <property type="match status" value="1"/>
</dbReference>
<dbReference type="GO" id="GO:0016787">
    <property type="term" value="F:hydrolase activity"/>
    <property type="evidence" value="ECO:0007669"/>
    <property type="project" value="UniProtKB-KW"/>
</dbReference>
<dbReference type="SFLD" id="SFLDG01129">
    <property type="entry name" value="C1.5:_HAD__Beta-PGM__Phosphata"/>
    <property type="match status" value="1"/>
</dbReference>
<accession>A0ABU4RZV8</accession>
<dbReference type="EMBL" id="JAXAFO010000024">
    <property type="protein sequence ID" value="MDX6850440.1"/>
    <property type="molecule type" value="Genomic_DNA"/>
</dbReference>
<keyword evidence="2" id="KW-1185">Reference proteome</keyword>
<keyword evidence="1" id="KW-0378">Hydrolase</keyword>
<organism evidence="1 2">
    <name type="scientific">Gilvimarinus gilvus</name>
    <dbReference type="NCBI Taxonomy" id="3058038"/>
    <lineage>
        <taxon>Bacteria</taxon>
        <taxon>Pseudomonadati</taxon>
        <taxon>Pseudomonadota</taxon>
        <taxon>Gammaproteobacteria</taxon>
        <taxon>Cellvibrionales</taxon>
        <taxon>Cellvibrionaceae</taxon>
        <taxon>Gilvimarinus</taxon>
    </lineage>
</organism>
<dbReference type="RefSeq" id="WP_302720954.1">
    <property type="nucleotide sequence ID" value="NZ_JAULRU010000220.1"/>
</dbReference>
<dbReference type="Gene3D" id="3.40.50.1000">
    <property type="entry name" value="HAD superfamily/HAD-like"/>
    <property type="match status" value="1"/>
</dbReference>
<dbReference type="InterPro" id="IPR023214">
    <property type="entry name" value="HAD_sf"/>
</dbReference>
<reference evidence="1 2" key="1">
    <citation type="submission" date="2023-11" db="EMBL/GenBank/DDBJ databases">
        <title>Gilvimarinus fulvus sp. nov., isolated from the surface of Kelp.</title>
        <authorList>
            <person name="Sun Y.Y."/>
            <person name="Gong Y."/>
            <person name="Du Z.J."/>
        </authorList>
    </citation>
    <scope>NUCLEOTIDE SEQUENCE [LARGE SCALE GENOMIC DNA]</scope>
    <source>
        <strain evidence="1 2">SDUM040013</strain>
    </source>
</reference>
<dbReference type="NCBIfam" id="TIGR01509">
    <property type="entry name" value="HAD-SF-IA-v3"/>
    <property type="match status" value="1"/>
</dbReference>
<dbReference type="InterPro" id="IPR023198">
    <property type="entry name" value="PGP-like_dom2"/>
</dbReference>
<dbReference type="InterPro" id="IPR006439">
    <property type="entry name" value="HAD-SF_hydro_IA"/>
</dbReference>
<dbReference type="PANTHER" id="PTHR43611">
    <property type="entry name" value="ALPHA-D-GLUCOSE 1-PHOSPHATE PHOSPHATASE"/>
    <property type="match status" value="1"/>
</dbReference>
<protein>
    <submittedName>
        <fullName evidence="1">HAD-IA family hydrolase</fullName>
    </submittedName>
</protein>
<dbReference type="Gene3D" id="1.10.150.240">
    <property type="entry name" value="Putative phosphatase, domain 2"/>
    <property type="match status" value="1"/>
</dbReference>
<dbReference type="SFLD" id="SFLDS00003">
    <property type="entry name" value="Haloacid_Dehalogenase"/>
    <property type="match status" value="1"/>
</dbReference>
<dbReference type="SUPFAM" id="SSF56784">
    <property type="entry name" value="HAD-like"/>
    <property type="match status" value="1"/>
</dbReference>
<comment type="caution">
    <text evidence="1">The sequence shown here is derived from an EMBL/GenBank/DDBJ whole genome shotgun (WGS) entry which is preliminary data.</text>
</comment>
<gene>
    <name evidence="1" type="ORF">SCD92_13795</name>
</gene>
<dbReference type="PANTHER" id="PTHR43611:SF3">
    <property type="entry name" value="FLAVIN MONONUCLEOTIDE HYDROLASE 1, CHLOROPLATIC"/>
    <property type="match status" value="1"/>
</dbReference>
<dbReference type="Proteomes" id="UP001273505">
    <property type="component" value="Unassembled WGS sequence"/>
</dbReference>
<name>A0ABU4RZV8_9GAMM</name>
<sequence length="199" mass="22416">MQQAPVLLFDISGVLVELGGMPEFVRWSGMSEKQVGDSWLVCESARALESGRIGFSEFHTAFVDEWNIEITQDALREAFASWVSVAFDGAIDLLQELQPRYRLACLCNTNEVQWPVVRKTIQADRFFPMQFISHLMGRVKPDPVTFTHVVQALNTTPENIVYFDDSWRNVESAQAFQINAFQVSGVGEVRQVLASLGLL</sequence>
<proteinExistence type="predicted"/>
<dbReference type="InterPro" id="IPR036412">
    <property type="entry name" value="HAD-like_sf"/>
</dbReference>
<evidence type="ECO:0000313" key="1">
    <source>
        <dbReference type="EMBL" id="MDX6850440.1"/>
    </source>
</evidence>
<evidence type="ECO:0000313" key="2">
    <source>
        <dbReference type="Proteomes" id="UP001273505"/>
    </source>
</evidence>